<keyword evidence="2" id="KW-0808">Transferase</keyword>
<dbReference type="Pfam" id="PF00535">
    <property type="entry name" value="Glycos_transf_2"/>
    <property type="match status" value="1"/>
</dbReference>
<evidence type="ECO:0000259" key="1">
    <source>
        <dbReference type="Pfam" id="PF00535"/>
    </source>
</evidence>
<evidence type="ECO:0000313" key="3">
    <source>
        <dbReference type="Proteomes" id="UP000009282"/>
    </source>
</evidence>
<dbReference type="STRING" id="1085623.GNIT_2382"/>
<dbReference type="KEGG" id="gni:GNIT_2382"/>
<dbReference type="CDD" id="cd00761">
    <property type="entry name" value="Glyco_tranf_GTA_type"/>
    <property type="match status" value="1"/>
</dbReference>
<dbReference type="OrthoDB" id="9802649at2"/>
<dbReference type="PANTHER" id="PTHR22916">
    <property type="entry name" value="GLYCOSYLTRANSFERASE"/>
    <property type="match status" value="1"/>
</dbReference>
<dbReference type="eggNOG" id="COG1216">
    <property type="taxonomic scope" value="Bacteria"/>
</dbReference>
<name>G4QLY9_GLANF</name>
<dbReference type="PANTHER" id="PTHR22916:SF3">
    <property type="entry name" value="UDP-GLCNAC:BETAGAL BETA-1,3-N-ACETYLGLUCOSAMINYLTRANSFERASE-LIKE PROTEIN 1"/>
    <property type="match status" value="1"/>
</dbReference>
<dbReference type="GO" id="GO:0016758">
    <property type="term" value="F:hexosyltransferase activity"/>
    <property type="evidence" value="ECO:0007669"/>
    <property type="project" value="UniProtKB-ARBA"/>
</dbReference>
<dbReference type="HOGENOM" id="CLU_025996_0_4_6"/>
<dbReference type="InterPro" id="IPR029044">
    <property type="entry name" value="Nucleotide-diphossugar_trans"/>
</dbReference>
<dbReference type="Proteomes" id="UP000009282">
    <property type="component" value="Chromosome"/>
</dbReference>
<dbReference type="SUPFAM" id="SSF53448">
    <property type="entry name" value="Nucleotide-diphospho-sugar transferases"/>
    <property type="match status" value="1"/>
</dbReference>
<feature type="domain" description="Glycosyltransferase 2-like" evidence="1">
    <location>
        <begin position="8"/>
        <end position="136"/>
    </location>
</feature>
<gene>
    <name evidence="2" type="ordered locus">GNIT_2382</name>
</gene>
<protein>
    <submittedName>
        <fullName evidence="2">Putative glycosly transferase</fullName>
    </submittedName>
</protein>
<dbReference type="Gene3D" id="3.90.550.10">
    <property type="entry name" value="Spore Coat Polysaccharide Biosynthesis Protein SpsA, Chain A"/>
    <property type="match status" value="1"/>
</dbReference>
<organism evidence="2 3">
    <name type="scientific">Glaciecola nitratireducens (strain JCM 12485 / KCTC 12276 / FR1064)</name>
    <dbReference type="NCBI Taxonomy" id="1085623"/>
    <lineage>
        <taxon>Bacteria</taxon>
        <taxon>Pseudomonadati</taxon>
        <taxon>Pseudomonadota</taxon>
        <taxon>Gammaproteobacteria</taxon>
        <taxon>Alteromonadales</taxon>
        <taxon>Alteromonadaceae</taxon>
        <taxon>Brumicola</taxon>
    </lineage>
</organism>
<dbReference type="RefSeq" id="WP_014109352.1">
    <property type="nucleotide sequence ID" value="NC_016041.1"/>
</dbReference>
<proteinExistence type="predicted"/>
<keyword evidence="3" id="KW-1185">Reference proteome</keyword>
<dbReference type="InterPro" id="IPR001173">
    <property type="entry name" value="Glyco_trans_2-like"/>
</dbReference>
<dbReference type="AlphaFoldDB" id="G4QLY9"/>
<dbReference type="EMBL" id="CP003060">
    <property type="protein sequence ID" value="AEP30479.1"/>
    <property type="molecule type" value="Genomic_DNA"/>
</dbReference>
<evidence type="ECO:0000313" key="2">
    <source>
        <dbReference type="EMBL" id="AEP30479.1"/>
    </source>
</evidence>
<accession>G4QLY9</accession>
<sequence length="293" mass="34535">MSIQAIQILMPVYNAEKYIDEAIASLQAQTYADWELLAIDDGSTDQSLDKLREWQVKDNRICIRTRQNQGLVATLNELTEWSTSPIIARMDADDISHPERLEKQLAALERLDRPGVVASWVSLFGAKQANWHYRELDSDIRMLMLFGRAPQAIASLLADRLVFEKHSFIPSHTHLEELDFFLRLTQDPTFSLYSVQQFLYCYRQHANSICYQHANYRIAHYKKRFAVFLRQHAKELTEAQIQAYMAFVYDEPMQSASDKTILEEAFKVMLQRYSEQYPNFETELMRRWERYEK</sequence>
<reference evidence="2 3" key="1">
    <citation type="journal article" date="2011" name="J. Bacteriol.">
        <title>Complete genome sequence of seawater bacterium Glaciecola nitratireducens FR1064T.</title>
        <authorList>
            <person name="Bian F."/>
            <person name="Qin Q.L."/>
            <person name="Xie B.B."/>
            <person name="Shu Y.L."/>
            <person name="Zhang X.Y."/>
            <person name="Yu Y."/>
            <person name="Chen B."/>
            <person name="Chen X.L."/>
            <person name="Zhou B.C."/>
            <person name="Zhang Y.Z."/>
        </authorList>
    </citation>
    <scope>NUCLEOTIDE SEQUENCE [LARGE SCALE GENOMIC DNA]</scope>
    <source>
        <strain evidence="3">JCM 12485 / KCTC 12276 / FR1064</strain>
    </source>
</reference>